<accession>A0A428S7E6</accession>
<evidence type="ECO:0000313" key="2">
    <source>
        <dbReference type="EMBL" id="RSL85731.1"/>
    </source>
</evidence>
<evidence type="ECO:0000313" key="3">
    <source>
        <dbReference type="Proteomes" id="UP000287144"/>
    </source>
</evidence>
<feature type="region of interest" description="Disordered" evidence="1">
    <location>
        <begin position="356"/>
        <end position="384"/>
    </location>
</feature>
<proteinExistence type="predicted"/>
<dbReference type="EMBL" id="NKCK01000314">
    <property type="protein sequence ID" value="RSL85731.1"/>
    <property type="molecule type" value="Genomic_DNA"/>
</dbReference>
<feature type="region of interest" description="Disordered" evidence="1">
    <location>
        <begin position="444"/>
        <end position="468"/>
    </location>
</feature>
<protein>
    <submittedName>
        <fullName evidence="2">Uncharacterized protein</fullName>
    </submittedName>
</protein>
<organism evidence="2 3">
    <name type="scientific">Fusarium oligoseptatum</name>
    <dbReference type="NCBI Taxonomy" id="2604345"/>
    <lineage>
        <taxon>Eukaryota</taxon>
        <taxon>Fungi</taxon>
        <taxon>Dikarya</taxon>
        <taxon>Ascomycota</taxon>
        <taxon>Pezizomycotina</taxon>
        <taxon>Sordariomycetes</taxon>
        <taxon>Hypocreomycetidae</taxon>
        <taxon>Hypocreales</taxon>
        <taxon>Nectriaceae</taxon>
        <taxon>Fusarium</taxon>
        <taxon>Fusarium solani species complex</taxon>
    </lineage>
</organism>
<name>A0A428S7E6_9HYPO</name>
<dbReference type="AlphaFoldDB" id="A0A428S7E6"/>
<gene>
    <name evidence="2" type="ORF">CEP52_016053</name>
</gene>
<sequence>MSCLGLSEEVGLEAYLDNLDVDDGGDNQEEAREYISPFSVDEHYLEEPTSLGSSAASTEESTEQFQRGWRINRHAGDSWMYADEFIAETNDEAFDGARALDLLQRRVVIDYGSKKTGSRPASEEDEYYPVFRLDFVSIVGRPRRPICRSSHFFDNITISLRHWNAPYSAKHVQGIHFDLSGRTFRIATGATREAWFIVMHPIQRASSGNGNPHHRRHDTSYTRTALVHGRALLLASYIKDIFLRGELLGEGVEPRWALGGAEAQMIAFDKWVTFQTRFMEGWEEFIDGLSARGGDTFWLDHQPAFHAYDYGANIKIEVNEEIANLEQETVIRSAHLHSEMDKDDDDDGWEILRQGREQHGEEEEEDGDGDGDGDGDQYPHPNAEDSLFLPVEAHSAASLSPSSHLFRPDRSEMMMGRRRLEDEVGHGEEHDLPAAAGAGRIIMTTGRRGRPSGGPSSSSSGGQGEHDALYSDGLRRLREALEAKYNLDNISHVSYALAVDVHCTAASTHPGGGRGPAVCLLADRNRVAGEFYGSKYTFYPLGFHPAYGNFTSDRPPAFLDSDLFTVMKENMSHQNQGADVLSFGFFQGYSNLKRSIRHRPDDLLASHGLATAALTIPSTEAQRTARLRDKQQRLLAQVRGQLTPENPGASTPFARERQRVEAALQANEFAFRFEQVISIDAPRLVRQRRNFDTVLQPIFQLMRLFLKEKQLYAGVLRRFPPEIFPGMLVAFAKVLEAAIAEMDRRFREGGSKGLGMALSEGVAALDRLGNFCFTGDQRVLPTKVMRLLGTMDSLKTCGWPFLSPRMLDIREGRGLVNLVGWPQLNNGRPVLMHVASLEYHYDRSVAANRHSQLWFAELGGRSIDGMDRMTTFLHEVFRDLWVPEMVAFICRQVRRGLNRGLRGGGGGLRNDDDINNNSAQAMVALGAWEERETPFNLSSFKKLSVEVLKFDNRSINDSKMVLKTRRDFAEEIYAALMEGGKKGRPGIESIAPTHSTWPSILRAAIEHTRGGFATRAQWVSGIAAAMVSTKIEWVPGSHRRRLTHQQVIQLVGAATSATVLAARPNSLKRRALEAEARMAARPVDGKRARIRPRIDLGYKIPFKQVPDIVNKGFNELRRIFAKGDQRVLSHYCVAYCCLTDCLEDPLCDLMLILTLTITASSATPEVQPNTKVFSATTKRRDPALLAANMVTRMLWFLRPEAFPWEKDDGQVLRVSEMTKKIGELSIHFPPGSCL</sequence>
<feature type="compositionally biased region" description="Acidic residues" evidence="1">
    <location>
        <begin position="360"/>
        <end position="375"/>
    </location>
</feature>
<evidence type="ECO:0000256" key="1">
    <source>
        <dbReference type="SAM" id="MobiDB-lite"/>
    </source>
</evidence>
<reference evidence="2 3" key="1">
    <citation type="submission" date="2017-06" db="EMBL/GenBank/DDBJ databases">
        <title>Comparative genomic analysis of Ambrosia Fusariam Clade fungi.</title>
        <authorList>
            <person name="Stajich J.E."/>
            <person name="Carrillo J."/>
            <person name="Kijimoto T."/>
            <person name="Eskalen A."/>
            <person name="O'Donnell K."/>
            <person name="Kasson M."/>
        </authorList>
    </citation>
    <scope>NUCLEOTIDE SEQUENCE [LARGE SCALE GENOMIC DNA]</scope>
    <source>
        <strain evidence="2 3">NRRL62579</strain>
    </source>
</reference>
<keyword evidence="3" id="KW-1185">Reference proteome</keyword>
<dbReference type="Proteomes" id="UP000287144">
    <property type="component" value="Unassembled WGS sequence"/>
</dbReference>
<comment type="caution">
    <text evidence="2">The sequence shown here is derived from an EMBL/GenBank/DDBJ whole genome shotgun (WGS) entry which is preliminary data.</text>
</comment>